<keyword evidence="1" id="KW-0812">Transmembrane</keyword>
<proteinExistence type="predicted"/>
<evidence type="ECO:0000256" key="1">
    <source>
        <dbReference type="SAM" id="Phobius"/>
    </source>
</evidence>
<dbReference type="AlphaFoldDB" id="A0A8R1EVW4"/>
<keyword evidence="1" id="KW-0472">Membrane</keyword>
<name>A0A8R1EVW4_CAEJA</name>
<dbReference type="Proteomes" id="UP000005237">
    <property type="component" value="Unassembled WGS sequence"/>
</dbReference>
<reference evidence="3" key="1">
    <citation type="submission" date="2010-08" db="EMBL/GenBank/DDBJ databases">
        <authorList>
            <consortium name="Caenorhabditis japonica Sequencing Consortium"/>
            <person name="Wilson R.K."/>
        </authorList>
    </citation>
    <scope>NUCLEOTIDE SEQUENCE [LARGE SCALE GENOMIC DNA]</scope>
    <source>
        <strain evidence="3">DF5081</strain>
    </source>
</reference>
<accession>A0A8R1EVW4</accession>
<protein>
    <submittedName>
        <fullName evidence="2">Uncharacterized protein</fullName>
    </submittedName>
</protein>
<organism evidence="2 3">
    <name type="scientific">Caenorhabditis japonica</name>
    <dbReference type="NCBI Taxonomy" id="281687"/>
    <lineage>
        <taxon>Eukaryota</taxon>
        <taxon>Metazoa</taxon>
        <taxon>Ecdysozoa</taxon>
        <taxon>Nematoda</taxon>
        <taxon>Chromadorea</taxon>
        <taxon>Rhabditida</taxon>
        <taxon>Rhabditina</taxon>
        <taxon>Rhabditomorpha</taxon>
        <taxon>Rhabditoidea</taxon>
        <taxon>Rhabditidae</taxon>
        <taxon>Peloderinae</taxon>
        <taxon>Caenorhabditis</taxon>
    </lineage>
</organism>
<feature type="transmembrane region" description="Helical" evidence="1">
    <location>
        <begin position="12"/>
        <end position="32"/>
    </location>
</feature>
<evidence type="ECO:0000313" key="2">
    <source>
        <dbReference type="EnsemblMetazoa" id="CJA43324.1"/>
    </source>
</evidence>
<dbReference type="EnsemblMetazoa" id="CJA43324.1">
    <property type="protein sequence ID" value="CJA43324.1"/>
    <property type="gene ID" value="WBGene00219172"/>
</dbReference>
<keyword evidence="3" id="KW-1185">Reference proteome</keyword>
<keyword evidence="1" id="KW-1133">Transmembrane helix</keyword>
<reference evidence="2" key="2">
    <citation type="submission" date="2022-06" db="UniProtKB">
        <authorList>
            <consortium name="EnsemblMetazoa"/>
        </authorList>
    </citation>
    <scope>IDENTIFICATION</scope>
    <source>
        <strain evidence="2">DF5081</strain>
    </source>
</reference>
<sequence length="110" mass="12536">IFYYPTLRPLYTLITTYLYIVFNMTLFVLIMYTNSTYLEMRYFNDQLSEFDGSCGTEHAKKGAASIPGGVQRFVLCHSSLGPDIPAVHVYNDCHYGSVNDFYADDDESSD</sequence>
<evidence type="ECO:0000313" key="3">
    <source>
        <dbReference type="Proteomes" id="UP000005237"/>
    </source>
</evidence>